<gene>
    <name evidence="1" type="ORF">BT96DRAFT_693349</name>
</gene>
<evidence type="ECO:0000313" key="2">
    <source>
        <dbReference type="Proteomes" id="UP000799118"/>
    </source>
</evidence>
<evidence type="ECO:0000313" key="1">
    <source>
        <dbReference type="EMBL" id="KAE9399267.1"/>
    </source>
</evidence>
<organism evidence="1 2">
    <name type="scientific">Gymnopus androsaceus JB14</name>
    <dbReference type="NCBI Taxonomy" id="1447944"/>
    <lineage>
        <taxon>Eukaryota</taxon>
        <taxon>Fungi</taxon>
        <taxon>Dikarya</taxon>
        <taxon>Basidiomycota</taxon>
        <taxon>Agaricomycotina</taxon>
        <taxon>Agaricomycetes</taxon>
        <taxon>Agaricomycetidae</taxon>
        <taxon>Agaricales</taxon>
        <taxon>Marasmiineae</taxon>
        <taxon>Omphalotaceae</taxon>
        <taxon>Gymnopus</taxon>
    </lineage>
</organism>
<dbReference type="OrthoDB" id="2340858at2759"/>
<dbReference type="Proteomes" id="UP000799118">
    <property type="component" value="Unassembled WGS sequence"/>
</dbReference>
<protein>
    <submittedName>
        <fullName evidence="1">Uncharacterized protein</fullName>
    </submittedName>
</protein>
<accession>A0A6A4HQK1</accession>
<dbReference type="PANTHER" id="PTHR33129:SF1">
    <property type="entry name" value="ATP-BINDING PROTEIN"/>
    <property type="match status" value="1"/>
</dbReference>
<keyword evidence="2" id="KW-1185">Reference proteome</keyword>
<proteinExistence type="predicted"/>
<dbReference type="InterPro" id="IPR052980">
    <property type="entry name" value="Crinkler_effector"/>
</dbReference>
<dbReference type="EMBL" id="ML769471">
    <property type="protein sequence ID" value="KAE9399267.1"/>
    <property type="molecule type" value="Genomic_DNA"/>
</dbReference>
<sequence>MILEQYSYIISRIKAVQCVGKRGVAIVGDPGIGKSMFLLYVLIQNLCASRPIIWDDGHLIHVFTRQGLYSIVGDASIFERSVYRGVLVLVDIKNQDKMSVFIEINGRPFIIQVASPKPQRYHGLLKQRDGIMLLMPPSSREELVQLLNLHKFEKLPDQSAILNVIEMYGTSTLNLYDILGGIYPVDGIPVDDELSKLTTEDLSFLFRQSSNSAREYSHWIVTSIQSHSARLPDSPAHDLMVYAVRTPYIWKKLCQHIQINHIVSLRTLYSQLHASPILAVSRGWMFEGLCNEILADGGERLIGANGGSKWKACAWSGYNYNFFYQNACCLFMHPRRVWPKHGTLQSSMFPQKGTIPPLIRFCIKMTVDVQMTVARQHSLKEKGLSLLNGRLQSCKAKLFVFVIPQGSEFQAPAPEAKWLTQFEFYLLEVDLTRSKYDIQRFSLDEAVDRMDDGDPLPPDDMDIDSTG</sequence>
<dbReference type="AlphaFoldDB" id="A0A6A4HQK1"/>
<dbReference type="PANTHER" id="PTHR33129">
    <property type="entry name" value="PROTEIN KINASE DOMAIN-CONTAINING PROTEIN-RELATED"/>
    <property type="match status" value="1"/>
</dbReference>
<name>A0A6A4HQK1_9AGAR</name>
<reference evidence="1" key="1">
    <citation type="journal article" date="2019" name="Environ. Microbiol.">
        <title>Fungal ecological strategies reflected in gene transcription - a case study of two litter decomposers.</title>
        <authorList>
            <person name="Barbi F."/>
            <person name="Kohler A."/>
            <person name="Barry K."/>
            <person name="Baskaran P."/>
            <person name="Daum C."/>
            <person name="Fauchery L."/>
            <person name="Ihrmark K."/>
            <person name="Kuo A."/>
            <person name="LaButti K."/>
            <person name="Lipzen A."/>
            <person name="Morin E."/>
            <person name="Grigoriev I.V."/>
            <person name="Henrissat B."/>
            <person name="Lindahl B."/>
            <person name="Martin F."/>
        </authorList>
    </citation>
    <scope>NUCLEOTIDE SEQUENCE</scope>
    <source>
        <strain evidence="1">JB14</strain>
    </source>
</reference>